<dbReference type="PANTHER" id="PTHR13633:SF3">
    <property type="entry name" value="MITOCHONDRIAL TRANSCRIPTION RESCUE FACTOR 1"/>
    <property type="match status" value="1"/>
</dbReference>
<dbReference type="InterPro" id="IPR057896">
    <property type="entry name" value="MTRES1_C"/>
</dbReference>
<dbReference type="AlphaFoldDB" id="A0A8C9ILX9"/>
<accession>A0A8C9ILX9</accession>
<dbReference type="GO" id="GO:0005739">
    <property type="term" value="C:mitochondrion"/>
    <property type="evidence" value="ECO:0007669"/>
    <property type="project" value="TreeGrafter"/>
</dbReference>
<evidence type="ECO:0000313" key="2">
    <source>
        <dbReference type="Ensembl" id="ENSPTEP00000032883.1"/>
    </source>
</evidence>
<dbReference type="GO" id="GO:1903108">
    <property type="term" value="P:regulation of mitochondrial transcription"/>
    <property type="evidence" value="ECO:0007669"/>
    <property type="project" value="TreeGrafter"/>
</dbReference>
<evidence type="ECO:0000259" key="1">
    <source>
        <dbReference type="Pfam" id="PF25818"/>
    </source>
</evidence>
<reference evidence="2" key="1">
    <citation type="submission" date="2025-08" db="UniProtKB">
        <authorList>
            <consortium name="Ensembl"/>
        </authorList>
    </citation>
    <scope>IDENTIFICATION</scope>
</reference>
<evidence type="ECO:0000313" key="3">
    <source>
        <dbReference type="Proteomes" id="UP000694416"/>
    </source>
</evidence>
<dbReference type="Ensembl" id="ENSPTET00000045122.1">
    <property type="protein sequence ID" value="ENSPTEP00000032883.1"/>
    <property type="gene ID" value="ENSPTEG00000031507.1"/>
</dbReference>
<sequence length="219" mass="25009">MAMSSVRLLASVLRKPDAWLGLLGVLQGTLSHKLCTPGLNTYIFSSTKLNASNYKTLFHNIFSLRLPGLVISPENIFPFSIGLKSNISSKKNPMKSLCKKWKMKRALMKKVIVKEMSEQEEELEDEPTMVKDYKDLEKVVQSFQYDVFLSRGLDVGRNNVEDRFYKDELRLNGGKLWKQSKMVKVGDTLDLLIGEHKEAGTETVIQILLKKKKKKKKDV</sequence>
<proteinExistence type="predicted"/>
<organism evidence="2 3">
    <name type="scientific">Piliocolobus tephrosceles</name>
    <name type="common">Ugandan red Colobus</name>
    <dbReference type="NCBI Taxonomy" id="591936"/>
    <lineage>
        <taxon>Eukaryota</taxon>
        <taxon>Metazoa</taxon>
        <taxon>Chordata</taxon>
        <taxon>Craniata</taxon>
        <taxon>Vertebrata</taxon>
        <taxon>Euteleostomi</taxon>
        <taxon>Mammalia</taxon>
        <taxon>Eutheria</taxon>
        <taxon>Euarchontoglires</taxon>
        <taxon>Primates</taxon>
        <taxon>Haplorrhini</taxon>
        <taxon>Catarrhini</taxon>
        <taxon>Cercopithecidae</taxon>
        <taxon>Colobinae</taxon>
        <taxon>Piliocolobus</taxon>
    </lineage>
</organism>
<protein>
    <recommendedName>
        <fullName evidence="1">Mitochondrial transcription rescue factor 1 C-terminal domain-containing protein</fullName>
    </recommendedName>
</protein>
<name>A0A8C9ILX9_9PRIM</name>
<dbReference type="GO" id="GO:0003723">
    <property type="term" value="F:RNA binding"/>
    <property type="evidence" value="ECO:0007669"/>
    <property type="project" value="TreeGrafter"/>
</dbReference>
<feature type="domain" description="Mitochondrial transcription rescue factor 1 C-terminal" evidence="1">
    <location>
        <begin position="134"/>
        <end position="218"/>
    </location>
</feature>
<dbReference type="PANTHER" id="PTHR13633">
    <property type="entry name" value="MITOCHONDRIAL TRANSCRIPTION RESCUE FACTOR 1"/>
    <property type="match status" value="1"/>
</dbReference>
<dbReference type="Proteomes" id="UP000694416">
    <property type="component" value="Unplaced"/>
</dbReference>
<dbReference type="Pfam" id="PF25818">
    <property type="entry name" value="MTRES1_C"/>
    <property type="match status" value="1"/>
</dbReference>
<reference evidence="2" key="2">
    <citation type="submission" date="2025-09" db="UniProtKB">
        <authorList>
            <consortium name="Ensembl"/>
        </authorList>
    </citation>
    <scope>IDENTIFICATION</scope>
</reference>
<keyword evidence="3" id="KW-1185">Reference proteome</keyword>